<organism evidence="1 2">
    <name type="scientific">Halalkalibacter krulwichiae</name>
    <dbReference type="NCBI Taxonomy" id="199441"/>
    <lineage>
        <taxon>Bacteria</taxon>
        <taxon>Bacillati</taxon>
        <taxon>Bacillota</taxon>
        <taxon>Bacilli</taxon>
        <taxon>Bacillales</taxon>
        <taxon>Bacillaceae</taxon>
        <taxon>Halalkalibacter</taxon>
    </lineage>
</organism>
<keyword evidence="2" id="KW-1185">Reference proteome</keyword>
<dbReference type="STRING" id="199441.BkAM31D_02295"/>
<proteinExistence type="predicted"/>
<dbReference type="AlphaFoldDB" id="A0A1X9MEC0"/>
<name>A0A1X9MEC0_9BACI</name>
<reference evidence="1 2" key="1">
    <citation type="submission" date="2017-04" db="EMBL/GenBank/DDBJ databases">
        <title>Bacillus krulwichiae AM31D Genome sequencing and assembly.</title>
        <authorList>
            <person name="Krulwich T.A."/>
            <person name="Anastor L."/>
            <person name="Ehrlich R."/>
            <person name="Ehrlich G.D."/>
            <person name="Janto B."/>
        </authorList>
    </citation>
    <scope>NUCLEOTIDE SEQUENCE [LARGE SCALE GENOMIC DNA]</scope>
    <source>
        <strain evidence="1 2">AM31D</strain>
    </source>
</reference>
<dbReference type="KEGG" id="bkw:BkAM31D_02295"/>
<protein>
    <submittedName>
        <fullName evidence="1">Uncharacterized protein</fullName>
    </submittedName>
</protein>
<evidence type="ECO:0000313" key="1">
    <source>
        <dbReference type="EMBL" id="ARK28772.1"/>
    </source>
</evidence>
<evidence type="ECO:0000313" key="2">
    <source>
        <dbReference type="Proteomes" id="UP000193006"/>
    </source>
</evidence>
<dbReference type="Proteomes" id="UP000193006">
    <property type="component" value="Chromosome"/>
</dbReference>
<sequence>MAHSYVRGDKVPKSIPFMKQLPVGIKEKSVKKGDAIYVDGVPHKVTAIIGIELKGHYVQVIGKCKQLEVKE</sequence>
<gene>
    <name evidence="1" type="ORF">BkAM31D_02295</name>
</gene>
<dbReference type="RefSeq" id="WP_066158397.1">
    <property type="nucleotide sequence ID" value="NZ_CP020814.1"/>
</dbReference>
<dbReference type="EMBL" id="CP020814">
    <property type="protein sequence ID" value="ARK28772.1"/>
    <property type="molecule type" value="Genomic_DNA"/>
</dbReference>
<accession>A0A1X9MEC0</accession>